<accession>A0ABQ1CB56</accession>
<evidence type="ECO:0000313" key="3">
    <source>
        <dbReference type="EMBL" id="GFG81715.1"/>
    </source>
</evidence>
<evidence type="ECO:0000259" key="2">
    <source>
        <dbReference type="Pfam" id="PF00934"/>
    </source>
</evidence>
<feature type="domain" description="PE" evidence="2">
    <location>
        <begin position="5"/>
        <end position="94"/>
    </location>
</feature>
<feature type="region of interest" description="Disordered" evidence="1">
    <location>
        <begin position="265"/>
        <end position="293"/>
    </location>
</feature>
<sequence>MSSLWVSPAYVAGVAAELARLGSDVNSANAAAVFSTTQVAAAATDEVSLRIAELFGGHGREYQAVSAQVAQFNAQFVQALRAGAGSYVWTEIENVQQTLLDVINSPTQTLLGRPLIGDGANATVPGGTGGDGGILFGNGGAGAPGAVGQAGGAGGSAGLWGNGGQGGAGGAGASGGAGGNGGWLLGVGGTGGMGGTGGGTGGAGGNGGLWWGGGGTGGNGGVGGGTGGAGGRGEWFFGAAGDGGAGGSGGGTGGAGGHGGWVWSGGGGGTAAGGGGGGGGRAARGGRAGGGWRRCRRQRAARVGSAGPAGCSPRVVLAEPEVPAGLVLPVPAAAYWAKRVGWAGPGVTAVPAARVRGCWVRVGTAAPVARAVLAVLADLAAMVRLPA</sequence>
<organism evidence="3 4">
    <name type="scientific">Mycobacterium paragordonae</name>
    <dbReference type="NCBI Taxonomy" id="1389713"/>
    <lineage>
        <taxon>Bacteria</taxon>
        <taxon>Bacillati</taxon>
        <taxon>Actinomycetota</taxon>
        <taxon>Actinomycetes</taxon>
        <taxon>Mycobacteriales</taxon>
        <taxon>Mycobacteriaceae</taxon>
        <taxon>Mycobacterium</taxon>
    </lineage>
</organism>
<name>A0ABQ1CB56_9MYCO</name>
<dbReference type="Proteomes" id="UP000465240">
    <property type="component" value="Unassembled WGS sequence"/>
</dbReference>
<dbReference type="Pfam" id="PF21526">
    <property type="entry name" value="PGRS"/>
    <property type="match status" value="1"/>
</dbReference>
<protein>
    <recommendedName>
        <fullName evidence="2">PE domain-containing protein</fullName>
    </recommendedName>
</protein>
<proteinExistence type="predicted"/>
<dbReference type="InterPro" id="IPR000084">
    <property type="entry name" value="PE-PGRS_N"/>
</dbReference>
<comment type="caution">
    <text evidence="3">The sequence shown here is derived from an EMBL/GenBank/DDBJ whole genome shotgun (WGS) entry which is preliminary data.</text>
</comment>
<dbReference type="Pfam" id="PF00934">
    <property type="entry name" value="PE"/>
    <property type="match status" value="1"/>
</dbReference>
<gene>
    <name evidence="3" type="ORF">MPRG_49910</name>
</gene>
<dbReference type="InterPro" id="IPR048996">
    <property type="entry name" value="PGRS_rpt"/>
</dbReference>
<dbReference type="InterPro" id="IPR038332">
    <property type="entry name" value="PPE_sf"/>
</dbReference>
<keyword evidence="4" id="KW-1185">Reference proteome</keyword>
<dbReference type="EMBL" id="BLKX01000001">
    <property type="protein sequence ID" value="GFG81715.1"/>
    <property type="molecule type" value="Genomic_DNA"/>
</dbReference>
<evidence type="ECO:0000256" key="1">
    <source>
        <dbReference type="SAM" id="MobiDB-lite"/>
    </source>
</evidence>
<reference evidence="3 4" key="1">
    <citation type="journal article" date="2019" name="Emerg. Microbes Infect.">
        <title>Comprehensive subspecies identification of 175 nontuberculous mycobacteria species based on 7547 genomic profiles.</title>
        <authorList>
            <person name="Matsumoto Y."/>
            <person name="Kinjo T."/>
            <person name="Motooka D."/>
            <person name="Nabeya D."/>
            <person name="Jung N."/>
            <person name="Uechi K."/>
            <person name="Horii T."/>
            <person name="Iida T."/>
            <person name="Fujita J."/>
            <person name="Nakamura S."/>
        </authorList>
    </citation>
    <scope>NUCLEOTIDE SEQUENCE [LARGE SCALE GENOMIC DNA]</scope>
    <source>
        <strain evidence="3 4">JCM 18565</strain>
    </source>
</reference>
<dbReference type="Gene3D" id="1.10.287.850">
    <property type="entry name" value="HP0062-like domain"/>
    <property type="match status" value="1"/>
</dbReference>
<dbReference type="SUPFAM" id="SSF140459">
    <property type="entry name" value="PE/PPE dimer-like"/>
    <property type="match status" value="1"/>
</dbReference>
<feature type="compositionally biased region" description="Gly residues" evidence="1">
    <location>
        <begin position="265"/>
        <end position="292"/>
    </location>
</feature>
<evidence type="ECO:0000313" key="4">
    <source>
        <dbReference type="Proteomes" id="UP000465240"/>
    </source>
</evidence>